<feature type="compositionally biased region" description="Low complexity" evidence="5">
    <location>
        <begin position="40"/>
        <end position="52"/>
    </location>
</feature>
<dbReference type="InterPro" id="IPR004367">
    <property type="entry name" value="Cyclin_C-dom"/>
</dbReference>
<feature type="domain" description="Cyclin N-terminal" evidence="6">
    <location>
        <begin position="281"/>
        <end position="341"/>
    </location>
</feature>
<comment type="similarity">
    <text evidence="1">Belongs to the cyclin family. Cyclin AB subfamily.</text>
</comment>
<protein>
    <recommendedName>
        <fullName evidence="9">Cyclin N-terminal domain-containing protein</fullName>
    </recommendedName>
</protein>
<keyword evidence="4" id="KW-0131">Cell cycle</keyword>
<dbReference type="PANTHER" id="PTHR10177">
    <property type="entry name" value="CYCLINS"/>
    <property type="match status" value="1"/>
</dbReference>
<feature type="domain" description="Cyclin N-terminal" evidence="6">
    <location>
        <begin position="197"/>
        <end position="243"/>
    </location>
</feature>
<evidence type="ECO:0000256" key="1">
    <source>
        <dbReference type="ARBA" id="ARBA00006955"/>
    </source>
</evidence>
<feature type="domain" description="Cyclin C-terminal" evidence="7">
    <location>
        <begin position="425"/>
        <end position="498"/>
    </location>
</feature>
<feature type="region of interest" description="Disordered" evidence="5">
    <location>
        <begin position="375"/>
        <end position="412"/>
    </location>
</feature>
<evidence type="ECO:0000256" key="5">
    <source>
        <dbReference type="SAM" id="MobiDB-lite"/>
    </source>
</evidence>
<dbReference type="InterPro" id="IPR039361">
    <property type="entry name" value="Cyclin"/>
</dbReference>
<dbReference type="EMBL" id="HBEN01013951">
    <property type="protein sequence ID" value="CAD8450344.1"/>
    <property type="molecule type" value="Transcribed_RNA"/>
</dbReference>
<evidence type="ECO:0000256" key="2">
    <source>
        <dbReference type="ARBA" id="ARBA00022618"/>
    </source>
</evidence>
<dbReference type="Gene3D" id="1.10.472.10">
    <property type="entry name" value="Cyclin-like"/>
    <property type="match status" value="2"/>
</dbReference>
<evidence type="ECO:0000256" key="4">
    <source>
        <dbReference type="ARBA" id="ARBA00023306"/>
    </source>
</evidence>
<dbReference type="Pfam" id="PF02984">
    <property type="entry name" value="Cyclin_C"/>
    <property type="match status" value="1"/>
</dbReference>
<dbReference type="GO" id="GO:0051301">
    <property type="term" value="P:cell division"/>
    <property type="evidence" value="ECO:0007669"/>
    <property type="project" value="UniProtKB-KW"/>
</dbReference>
<keyword evidence="2" id="KW-0132">Cell division</keyword>
<sequence length="552" mass="59790">MVATRRRASRDAATNDAKKPLKDVSNGDAATATKPPRKIPGTGPSTAPPAAAVIARNTRSSRKKPAANVGRTRAGPATHDADASEEATEPVRLEAKFERAAKEEPAKKKRKALETIEIDVNDRAPAPRRVTRARTRKSDVDARHTPAVDLTCDERLVAERGFALASADEVGAAEDVYPFSTSGGRRANERRHALTPYVENGHLFSAAMRQDLVDWMSCQHGMLELADETFHLALRYLDTFLLRRGPENFLARNGAGSEPVPALPLGALPCDRALYLDGQHQPLCNKLKRLGITCVFVAAKVVEVCAPPAGEFAHAAEVSTFSRSQLLLAERALLRELEYDLYHPTCSSFATAYVAASADDIASNARAPRATRVWIEERESGGRGSGPRLGSEPLVTSTNGGVSSKGTTLLEESSSAEEQKAFVSTTAAVVEYVLEAAAVARDGVAFAPSKLAAAAVSWTLSRCFSVRDGLDALPTLRKVSGYTEADLSTAYAFFDKVVVDFRDARERKARGGFFADEKHAKAVRAVWRERHVRGATMPGRETRVSKRESKRE</sequence>
<dbReference type="InterPro" id="IPR046965">
    <property type="entry name" value="Cyclin_A/B-like"/>
</dbReference>
<dbReference type="GO" id="GO:0044772">
    <property type="term" value="P:mitotic cell cycle phase transition"/>
    <property type="evidence" value="ECO:0007669"/>
    <property type="project" value="InterPro"/>
</dbReference>
<organism evidence="8">
    <name type="scientific">Micromonas pusilla</name>
    <name type="common">Picoplanktonic green alga</name>
    <name type="synonym">Chromulina pusilla</name>
    <dbReference type="NCBI Taxonomy" id="38833"/>
    <lineage>
        <taxon>Eukaryota</taxon>
        <taxon>Viridiplantae</taxon>
        <taxon>Chlorophyta</taxon>
        <taxon>Mamiellophyceae</taxon>
        <taxon>Mamiellales</taxon>
        <taxon>Mamiellaceae</taxon>
        <taxon>Micromonas</taxon>
    </lineage>
</organism>
<dbReference type="InterPro" id="IPR006671">
    <property type="entry name" value="Cyclin_N"/>
</dbReference>
<dbReference type="InterPro" id="IPR036915">
    <property type="entry name" value="Cyclin-like_sf"/>
</dbReference>
<proteinExistence type="inferred from homology"/>
<dbReference type="Pfam" id="PF00134">
    <property type="entry name" value="Cyclin_N"/>
    <property type="match status" value="2"/>
</dbReference>
<dbReference type="GO" id="GO:0016538">
    <property type="term" value="F:cyclin-dependent protein serine/threonine kinase regulator activity"/>
    <property type="evidence" value="ECO:0007669"/>
    <property type="project" value="InterPro"/>
</dbReference>
<reference evidence="8" key="1">
    <citation type="submission" date="2021-01" db="EMBL/GenBank/DDBJ databases">
        <authorList>
            <person name="Corre E."/>
            <person name="Pelletier E."/>
            <person name="Niang G."/>
            <person name="Scheremetjew M."/>
            <person name="Finn R."/>
            <person name="Kale V."/>
            <person name="Holt S."/>
            <person name="Cochrane G."/>
            <person name="Meng A."/>
            <person name="Brown T."/>
            <person name="Cohen L."/>
        </authorList>
    </citation>
    <scope>NUCLEOTIDE SEQUENCE</scope>
    <source>
        <strain evidence="8">CCAC1681</strain>
    </source>
</reference>
<evidence type="ECO:0000259" key="6">
    <source>
        <dbReference type="Pfam" id="PF00134"/>
    </source>
</evidence>
<evidence type="ECO:0008006" key="9">
    <source>
        <dbReference type="Google" id="ProtNLM"/>
    </source>
</evidence>
<dbReference type="PIRSF" id="PIRSF001771">
    <property type="entry name" value="Cyclin_A_B_D_E"/>
    <property type="match status" value="1"/>
</dbReference>
<evidence type="ECO:0000259" key="7">
    <source>
        <dbReference type="Pfam" id="PF02984"/>
    </source>
</evidence>
<evidence type="ECO:0000256" key="3">
    <source>
        <dbReference type="ARBA" id="ARBA00023127"/>
    </source>
</evidence>
<dbReference type="AlphaFoldDB" id="A0A7S0DF24"/>
<feature type="compositionally biased region" description="Polar residues" evidence="5">
    <location>
        <begin position="394"/>
        <end position="407"/>
    </location>
</feature>
<name>A0A7S0DF24_MICPS</name>
<feature type="region of interest" description="Disordered" evidence="5">
    <location>
        <begin position="1"/>
        <end position="90"/>
    </location>
</feature>
<dbReference type="SUPFAM" id="SSF47954">
    <property type="entry name" value="Cyclin-like"/>
    <property type="match status" value="1"/>
</dbReference>
<evidence type="ECO:0000313" key="8">
    <source>
        <dbReference type="EMBL" id="CAD8450344.1"/>
    </source>
</evidence>
<keyword evidence="3" id="KW-0195">Cyclin</keyword>
<accession>A0A7S0DF24</accession>
<gene>
    <name evidence="8" type="ORF">MSP1401_LOCUS11611</name>
</gene>